<reference evidence="1 2" key="1">
    <citation type="submission" date="2018-07" db="EMBL/GenBank/DDBJ databases">
        <title>Section-level genome sequencing of Aspergillus section Nigri to investigate inter- and intra-species variation.</title>
        <authorList>
            <consortium name="DOE Joint Genome Institute"/>
            <person name="Vesth T.C."/>
            <person name="Nybo J.L."/>
            <person name="Theobald S."/>
            <person name="Frisvad J.C."/>
            <person name="Larsen T.O."/>
            <person name="Nielsen K.F."/>
            <person name="Hoof J.B."/>
            <person name="Brandl J."/>
            <person name="Salamov A."/>
            <person name="Riley R."/>
            <person name="Gladden J.M."/>
            <person name="Phatale P."/>
            <person name="Nielsen M.T."/>
            <person name="Lyhne E.K."/>
            <person name="Kogle M.E."/>
            <person name="Strasser K."/>
            <person name="McDonnell E."/>
            <person name="Barry K."/>
            <person name="Clum A."/>
            <person name="Chen C."/>
            <person name="Nolan M."/>
            <person name="Sandor L."/>
            <person name="Kuo A."/>
            <person name="Lipzen A."/>
            <person name="Hainaut M."/>
            <person name="Drula E."/>
            <person name="Tsang A."/>
            <person name="Magnuson J.K."/>
            <person name="Henrissat B."/>
            <person name="Wiebenga A."/>
            <person name="Simmons B.A."/>
            <person name="Makela M.R."/>
            <person name="De vries R.P."/>
            <person name="Grigoriev I.V."/>
            <person name="Mortensen U.H."/>
            <person name="Baker S.E."/>
            <person name="Andersen M.R."/>
        </authorList>
    </citation>
    <scope>NUCLEOTIDE SEQUENCE [LARGE SCALE GENOMIC DNA]</scope>
    <source>
        <strain evidence="1 2">ATCC 13157</strain>
    </source>
</reference>
<sequence length="461" mass="52780">MSRVSILSLPAEILSRILCMCEEENPACFVAPLFTCRQIYRLTLPIIYRDLKFRYPCHPQTDRLHRSLQSNPGLSLMARSLFFDLRPRYPTVYPAGSIAVEDYAAVVDVLTRCRAVHTLKIWGIAFLPPEAQETFVEVVPGQVVDLSRWELLQHALRHLPALQRIVMARDRDSTGYGLQCRFDCQMQGYEDLRALPGTGARALSAARQRVCECCVSSQVDSGAVQRPMITGGVVDFSIAFGPGYTEEESAEEAVDLDLVYAWLRTRPHILRRIAFGDFKSPPLGIEFRAARWPNLHTVICPPYQVRQGWCGAYESPFAAVGRLLSPTVKTFVFDLTSYDPQHAESLTDFGELEERWLRAFAETAAALDRNTALRTIRVVFQPEPYPYHDEWEVYPWDRITQVQEDIRPLGLDLEYSTPTMTPEEYHDAWRKKQEWLASEEHQREMARVLAVVARNRRQIQG</sequence>
<proteinExistence type="predicted"/>
<gene>
    <name evidence="1" type="ORF">M752DRAFT_303091</name>
</gene>
<name>A0A370PGB2_ASPPH</name>
<keyword evidence="2" id="KW-1185">Reference proteome</keyword>
<protein>
    <recommendedName>
        <fullName evidence="3">F-box domain-containing protein</fullName>
    </recommendedName>
</protein>
<organism evidence="1 2">
    <name type="scientific">Aspergillus phoenicis ATCC 13157</name>
    <dbReference type="NCBI Taxonomy" id="1353007"/>
    <lineage>
        <taxon>Eukaryota</taxon>
        <taxon>Fungi</taxon>
        <taxon>Dikarya</taxon>
        <taxon>Ascomycota</taxon>
        <taxon>Pezizomycotina</taxon>
        <taxon>Eurotiomycetes</taxon>
        <taxon>Eurotiomycetidae</taxon>
        <taxon>Eurotiales</taxon>
        <taxon>Aspergillaceae</taxon>
        <taxon>Aspergillus</taxon>
    </lineage>
</organism>
<accession>A0A370PGB2</accession>
<dbReference type="EMBL" id="KZ851856">
    <property type="protein sequence ID" value="RDK41237.1"/>
    <property type="molecule type" value="Genomic_DNA"/>
</dbReference>
<evidence type="ECO:0008006" key="3">
    <source>
        <dbReference type="Google" id="ProtNLM"/>
    </source>
</evidence>
<evidence type="ECO:0000313" key="2">
    <source>
        <dbReference type="Proteomes" id="UP000254937"/>
    </source>
</evidence>
<evidence type="ECO:0000313" key="1">
    <source>
        <dbReference type="EMBL" id="RDK41237.1"/>
    </source>
</evidence>
<dbReference type="AlphaFoldDB" id="A0A370PGB2"/>
<dbReference type="Proteomes" id="UP000254937">
    <property type="component" value="Unassembled WGS sequence"/>
</dbReference>